<sequence length="307" mass="35375">MNTYRVCFVAGLVLVLTGCGVAEFLIKRTISNLEQKVATEIKDYADFTPAQERHIDQIAYRIASRIRGERLPLLVQHLELLASEIEQEQRISADAWRTLTLFLESPVALSDKPDLIHLIADLTYDMTQEQRDSTITNVEQMYEKRLENLQASSPDDRNDKILKMTRRAFNELGLSRSRAQWKSAREFLSARESYLPLEIEAAQRNYERFIGLLRTRGDSRQAYRRDFLDAWRLAEQPYVKRAPATWQKNFLVSHEMVSRLLQDVDVDEAQEAAYELREYAALLTELSWTSGQAELTFADADCASGCL</sequence>
<dbReference type="PROSITE" id="PS51257">
    <property type="entry name" value="PROKAR_LIPOPROTEIN"/>
    <property type="match status" value="1"/>
</dbReference>
<name>A0A918VNP8_9GAMM</name>
<evidence type="ECO:0008006" key="3">
    <source>
        <dbReference type="Google" id="ProtNLM"/>
    </source>
</evidence>
<dbReference type="AlphaFoldDB" id="A0A918VNP8"/>
<dbReference type="EMBL" id="BMXA01000003">
    <property type="protein sequence ID" value="GHA10646.1"/>
    <property type="molecule type" value="Genomic_DNA"/>
</dbReference>
<protein>
    <recommendedName>
        <fullName evidence="3">Lipoprotein</fullName>
    </recommendedName>
</protein>
<evidence type="ECO:0000313" key="2">
    <source>
        <dbReference type="Proteomes" id="UP000614811"/>
    </source>
</evidence>
<evidence type="ECO:0000313" key="1">
    <source>
        <dbReference type="EMBL" id="GHA10646.1"/>
    </source>
</evidence>
<accession>A0A918VNP8</accession>
<dbReference type="RefSeq" id="WP_189400543.1">
    <property type="nucleotide sequence ID" value="NZ_BMXA01000003.1"/>
</dbReference>
<keyword evidence="2" id="KW-1185">Reference proteome</keyword>
<organism evidence="1 2">
    <name type="scientific">Arenicella chitinivorans</name>
    <dbReference type="NCBI Taxonomy" id="1329800"/>
    <lineage>
        <taxon>Bacteria</taxon>
        <taxon>Pseudomonadati</taxon>
        <taxon>Pseudomonadota</taxon>
        <taxon>Gammaproteobacteria</taxon>
        <taxon>Arenicellales</taxon>
        <taxon>Arenicellaceae</taxon>
        <taxon>Arenicella</taxon>
    </lineage>
</organism>
<comment type="caution">
    <text evidence="1">The sequence shown here is derived from an EMBL/GenBank/DDBJ whole genome shotgun (WGS) entry which is preliminary data.</text>
</comment>
<gene>
    <name evidence="1" type="ORF">GCM10008090_20380</name>
</gene>
<reference evidence="1" key="2">
    <citation type="submission" date="2020-09" db="EMBL/GenBank/DDBJ databases">
        <authorList>
            <person name="Sun Q."/>
            <person name="Kim S."/>
        </authorList>
    </citation>
    <scope>NUCLEOTIDE SEQUENCE</scope>
    <source>
        <strain evidence="1">KCTC 12711</strain>
    </source>
</reference>
<proteinExistence type="predicted"/>
<reference evidence="1" key="1">
    <citation type="journal article" date="2014" name="Int. J. Syst. Evol. Microbiol.">
        <title>Complete genome sequence of Corynebacterium casei LMG S-19264T (=DSM 44701T), isolated from a smear-ripened cheese.</title>
        <authorList>
            <consortium name="US DOE Joint Genome Institute (JGI-PGF)"/>
            <person name="Walter F."/>
            <person name="Albersmeier A."/>
            <person name="Kalinowski J."/>
            <person name="Ruckert C."/>
        </authorList>
    </citation>
    <scope>NUCLEOTIDE SEQUENCE</scope>
    <source>
        <strain evidence="1">KCTC 12711</strain>
    </source>
</reference>
<dbReference type="Proteomes" id="UP000614811">
    <property type="component" value="Unassembled WGS sequence"/>
</dbReference>